<organism evidence="15 16">
    <name type="scientific">Amphibalanus amphitrite</name>
    <name type="common">Striped barnacle</name>
    <name type="synonym">Balanus amphitrite</name>
    <dbReference type="NCBI Taxonomy" id="1232801"/>
    <lineage>
        <taxon>Eukaryota</taxon>
        <taxon>Metazoa</taxon>
        <taxon>Ecdysozoa</taxon>
        <taxon>Arthropoda</taxon>
        <taxon>Crustacea</taxon>
        <taxon>Multicrustacea</taxon>
        <taxon>Cirripedia</taxon>
        <taxon>Thoracica</taxon>
        <taxon>Thoracicalcarea</taxon>
        <taxon>Balanomorpha</taxon>
        <taxon>Balanoidea</taxon>
        <taxon>Balanidae</taxon>
        <taxon>Amphibalaninae</taxon>
        <taxon>Amphibalanus</taxon>
    </lineage>
</organism>
<feature type="transmembrane region" description="Helical" evidence="14">
    <location>
        <begin position="299"/>
        <end position="319"/>
    </location>
</feature>
<evidence type="ECO:0000256" key="12">
    <source>
        <dbReference type="RuleBase" id="RU000679"/>
    </source>
</evidence>
<evidence type="ECO:0000313" key="15">
    <source>
        <dbReference type="EMBL" id="KAF0304769.1"/>
    </source>
</evidence>
<evidence type="ECO:0000256" key="13">
    <source>
        <dbReference type="SAM" id="MobiDB-lite"/>
    </source>
</evidence>
<dbReference type="GO" id="GO:0005272">
    <property type="term" value="F:sodium channel activity"/>
    <property type="evidence" value="ECO:0007669"/>
    <property type="project" value="UniProtKB-KW"/>
</dbReference>
<accession>A0A6A4WHQ7</accession>
<dbReference type="Proteomes" id="UP000440578">
    <property type="component" value="Unassembled WGS sequence"/>
</dbReference>
<comment type="subcellular location">
    <subcellularLocation>
        <location evidence="1">Membrane</location>
        <topology evidence="1">Multi-pass membrane protein</topology>
    </subcellularLocation>
</comment>
<evidence type="ECO:0000256" key="11">
    <source>
        <dbReference type="ARBA" id="ARBA00023303"/>
    </source>
</evidence>
<gene>
    <name evidence="15" type="ORF">FJT64_023490</name>
</gene>
<evidence type="ECO:0000256" key="1">
    <source>
        <dbReference type="ARBA" id="ARBA00004141"/>
    </source>
</evidence>
<evidence type="ECO:0000256" key="3">
    <source>
        <dbReference type="ARBA" id="ARBA00022448"/>
    </source>
</evidence>
<keyword evidence="8 12" id="KW-0406">Ion transport</keyword>
<keyword evidence="11 12" id="KW-0407">Ion channel</keyword>
<keyword evidence="6 14" id="KW-1133">Transmembrane helix</keyword>
<evidence type="ECO:0000256" key="7">
    <source>
        <dbReference type="ARBA" id="ARBA00023053"/>
    </source>
</evidence>
<name>A0A6A4WHQ7_AMPAM</name>
<dbReference type="Gene3D" id="1.10.287.770">
    <property type="entry name" value="YojJ-like"/>
    <property type="match status" value="1"/>
</dbReference>
<dbReference type="AlphaFoldDB" id="A0A6A4WHQ7"/>
<comment type="caution">
    <text evidence="15">The sequence shown here is derived from an EMBL/GenBank/DDBJ whole genome shotgun (WGS) entry which is preliminary data.</text>
</comment>
<keyword evidence="5 12" id="KW-0812">Transmembrane</keyword>
<comment type="similarity">
    <text evidence="2 12">Belongs to the amiloride-sensitive sodium channel (TC 1.A.6) family.</text>
</comment>
<feature type="transmembrane region" description="Helical" evidence="14">
    <location>
        <begin position="20"/>
        <end position="38"/>
    </location>
</feature>
<evidence type="ECO:0000256" key="4">
    <source>
        <dbReference type="ARBA" id="ARBA00022461"/>
    </source>
</evidence>
<keyword evidence="9 14" id="KW-0472">Membrane</keyword>
<evidence type="ECO:0000313" key="16">
    <source>
        <dbReference type="Proteomes" id="UP000440578"/>
    </source>
</evidence>
<dbReference type="Pfam" id="PF00858">
    <property type="entry name" value="ASC"/>
    <property type="match status" value="1"/>
</dbReference>
<feature type="region of interest" description="Disordered" evidence="13">
    <location>
        <begin position="192"/>
        <end position="219"/>
    </location>
</feature>
<evidence type="ECO:0000256" key="10">
    <source>
        <dbReference type="ARBA" id="ARBA00023201"/>
    </source>
</evidence>
<evidence type="ECO:0000256" key="9">
    <source>
        <dbReference type="ARBA" id="ARBA00023136"/>
    </source>
</evidence>
<keyword evidence="10 12" id="KW-0739">Sodium transport</keyword>
<evidence type="ECO:0000256" key="5">
    <source>
        <dbReference type="ARBA" id="ARBA00022692"/>
    </source>
</evidence>
<evidence type="ECO:0000256" key="2">
    <source>
        <dbReference type="ARBA" id="ARBA00007193"/>
    </source>
</evidence>
<evidence type="ECO:0000256" key="8">
    <source>
        <dbReference type="ARBA" id="ARBA00023065"/>
    </source>
</evidence>
<keyword evidence="4 12" id="KW-0894">Sodium channel</keyword>
<keyword evidence="3 12" id="KW-0813">Transport</keyword>
<reference evidence="15 16" key="1">
    <citation type="submission" date="2019-07" db="EMBL/GenBank/DDBJ databases">
        <title>Draft genome assembly of a fouling barnacle, Amphibalanus amphitrite (Darwin, 1854): The first reference genome for Thecostraca.</title>
        <authorList>
            <person name="Kim W."/>
        </authorList>
    </citation>
    <scope>NUCLEOTIDE SEQUENCE [LARGE SCALE GENOMIC DNA]</scope>
    <source>
        <strain evidence="15">SNU_AA5</strain>
        <tissue evidence="15">Soma without cirri and trophi</tissue>
    </source>
</reference>
<evidence type="ECO:0000256" key="14">
    <source>
        <dbReference type="SAM" id="Phobius"/>
    </source>
</evidence>
<sequence>MPGSLPDPHRDPGALVALRWLLRAAAVLLLLVLLWQQVLEFRAQPISTVLVRTRAPFPQLTLCPGASQRDYGLLRDMHLRLLNGSISVADFYNLTTLVIPHKDGHMLVKDAIPDSNDIPGSGSFGTWKQRFYSIRDLPFGHRPIRCTTFEPSPYLHELATNQLEVTFYLSVSTGESTCRDGVPIIASTPTAGHQLMKRPRNKQRLPSTAAPGPEPSTDWCPPDVGELPMTEADQLVPRQLLEDMSGCECPPACHQVVYTLHDTRSISDEDLICRTNVHLKLDLTTDLVEESLSFTPSTLVANLGGFVGLVTGYSLLTLIGMMEKLIRIIVDRLRANRTPASHDLAIAAMA</sequence>
<evidence type="ECO:0000256" key="6">
    <source>
        <dbReference type="ARBA" id="ARBA00022989"/>
    </source>
</evidence>
<keyword evidence="16" id="KW-1185">Reference proteome</keyword>
<protein>
    <submittedName>
        <fullName evidence="15">Uncharacterized protein</fullName>
    </submittedName>
</protein>
<dbReference type="GO" id="GO:0016020">
    <property type="term" value="C:membrane"/>
    <property type="evidence" value="ECO:0007669"/>
    <property type="project" value="UniProtKB-SubCell"/>
</dbReference>
<dbReference type="InterPro" id="IPR001873">
    <property type="entry name" value="ENaC"/>
</dbReference>
<dbReference type="EMBL" id="VIIS01000813">
    <property type="protein sequence ID" value="KAF0304769.1"/>
    <property type="molecule type" value="Genomic_DNA"/>
</dbReference>
<proteinExistence type="inferred from homology"/>
<keyword evidence="7" id="KW-0915">Sodium</keyword>